<dbReference type="AlphaFoldDB" id="K3ZGM6"/>
<keyword evidence="1" id="KW-0812">Transmembrane</keyword>
<dbReference type="Proteomes" id="UP000004995">
    <property type="component" value="Unassembled WGS sequence"/>
</dbReference>
<evidence type="ECO:0000313" key="2">
    <source>
        <dbReference type="EnsemblPlants" id="KQL16091"/>
    </source>
</evidence>
<feature type="transmembrane region" description="Helical" evidence="1">
    <location>
        <begin position="43"/>
        <end position="63"/>
    </location>
</feature>
<keyword evidence="3" id="KW-1185">Reference proteome</keyword>
<reference evidence="3" key="1">
    <citation type="journal article" date="2012" name="Nat. Biotechnol.">
        <title>Reference genome sequence of the model plant Setaria.</title>
        <authorList>
            <person name="Bennetzen J.L."/>
            <person name="Schmutz J."/>
            <person name="Wang H."/>
            <person name="Percifield R."/>
            <person name="Hawkins J."/>
            <person name="Pontaroli A.C."/>
            <person name="Estep M."/>
            <person name="Feng L."/>
            <person name="Vaughn J.N."/>
            <person name="Grimwood J."/>
            <person name="Jenkins J."/>
            <person name="Barry K."/>
            <person name="Lindquist E."/>
            <person name="Hellsten U."/>
            <person name="Deshpande S."/>
            <person name="Wang X."/>
            <person name="Wu X."/>
            <person name="Mitros T."/>
            <person name="Triplett J."/>
            <person name="Yang X."/>
            <person name="Ye C.Y."/>
            <person name="Mauro-Herrera M."/>
            <person name="Wang L."/>
            <person name="Li P."/>
            <person name="Sharma M."/>
            <person name="Sharma R."/>
            <person name="Ronald P.C."/>
            <person name="Panaud O."/>
            <person name="Kellogg E.A."/>
            <person name="Brutnell T.P."/>
            <person name="Doust A.N."/>
            <person name="Tuskan G.A."/>
            <person name="Rokhsar D."/>
            <person name="Devos K.M."/>
        </authorList>
    </citation>
    <scope>NUCLEOTIDE SEQUENCE [LARGE SCALE GENOMIC DNA]</scope>
    <source>
        <strain evidence="3">cv. Yugu1</strain>
    </source>
</reference>
<evidence type="ECO:0008006" key="4">
    <source>
        <dbReference type="Google" id="ProtNLM"/>
    </source>
</evidence>
<feature type="transmembrane region" description="Helical" evidence="1">
    <location>
        <begin position="6"/>
        <end position="23"/>
    </location>
</feature>
<evidence type="ECO:0000313" key="3">
    <source>
        <dbReference type="Proteomes" id="UP000004995"/>
    </source>
</evidence>
<evidence type="ECO:0000256" key="1">
    <source>
        <dbReference type="SAM" id="Phobius"/>
    </source>
</evidence>
<proteinExistence type="predicted"/>
<reference evidence="2" key="2">
    <citation type="submission" date="2018-08" db="UniProtKB">
        <authorList>
            <consortium name="EnsemblPlants"/>
        </authorList>
    </citation>
    <scope>IDENTIFICATION</scope>
    <source>
        <strain evidence="2">Yugu1</strain>
    </source>
</reference>
<sequence length="64" mass="7582">MSWTNFVYINAVLCVFIRGYLFLTSQPTGDSQNEEPIFYQISYVIKPFYSLQLTWLTLCYPLLM</sequence>
<dbReference type="HOGENOM" id="CLU_2871879_0_0_1"/>
<organism evidence="2 3">
    <name type="scientific">Setaria italica</name>
    <name type="common">Foxtail millet</name>
    <name type="synonym">Panicum italicum</name>
    <dbReference type="NCBI Taxonomy" id="4555"/>
    <lineage>
        <taxon>Eukaryota</taxon>
        <taxon>Viridiplantae</taxon>
        <taxon>Streptophyta</taxon>
        <taxon>Embryophyta</taxon>
        <taxon>Tracheophyta</taxon>
        <taxon>Spermatophyta</taxon>
        <taxon>Magnoliopsida</taxon>
        <taxon>Liliopsida</taxon>
        <taxon>Poales</taxon>
        <taxon>Poaceae</taxon>
        <taxon>PACMAD clade</taxon>
        <taxon>Panicoideae</taxon>
        <taxon>Panicodae</taxon>
        <taxon>Paniceae</taxon>
        <taxon>Cenchrinae</taxon>
        <taxon>Setaria</taxon>
    </lineage>
</organism>
<dbReference type="InParanoid" id="K3ZGM6"/>
<keyword evidence="1" id="KW-1133">Transmembrane helix</keyword>
<dbReference type="EnsemblPlants" id="KQL16091">
    <property type="protein sequence ID" value="KQL16091"/>
    <property type="gene ID" value="SETIT_025728mg"/>
</dbReference>
<protein>
    <recommendedName>
        <fullName evidence="4">THH1/TOM1/TOM3 domain-containing protein</fullName>
    </recommendedName>
</protein>
<dbReference type="Gramene" id="KQL16091">
    <property type="protein sequence ID" value="KQL16091"/>
    <property type="gene ID" value="SETIT_025728mg"/>
</dbReference>
<keyword evidence="1" id="KW-0472">Membrane</keyword>
<accession>K3ZGM6</accession>
<dbReference type="EMBL" id="AGNK02001835">
    <property type="status" value="NOT_ANNOTATED_CDS"/>
    <property type="molecule type" value="Genomic_DNA"/>
</dbReference>
<name>K3ZGM6_SETIT</name>